<dbReference type="EMBL" id="CM014088">
    <property type="protein sequence ID" value="TKS78186.1"/>
    <property type="molecule type" value="Genomic_DNA"/>
</dbReference>
<dbReference type="AlphaFoldDB" id="A0A4U5USR5"/>
<reference evidence="1 2" key="1">
    <citation type="submission" date="2019-01" db="EMBL/GenBank/DDBJ databases">
        <title>Genome Assembly of Collichthys lucidus.</title>
        <authorList>
            <person name="Cai M."/>
            <person name="Xiao S."/>
        </authorList>
    </citation>
    <scope>NUCLEOTIDE SEQUENCE [LARGE SCALE GENOMIC DNA]</scope>
    <source>
        <strain evidence="1">JT15FE1705JMU</strain>
        <tissue evidence="1">Muscle</tissue>
    </source>
</reference>
<protein>
    <submittedName>
        <fullName evidence="1">Uncharacterized protein</fullName>
    </submittedName>
</protein>
<organism evidence="1 2">
    <name type="scientific">Collichthys lucidus</name>
    <name type="common">Big head croaker</name>
    <name type="synonym">Sciaena lucida</name>
    <dbReference type="NCBI Taxonomy" id="240159"/>
    <lineage>
        <taxon>Eukaryota</taxon>
        <taxon>Metazoa</taxon>
        <taxon>Chordata</taxon>
        <taxon>Craniata</taxon>
        <taxon>Vertebrata</taxon>
        <taxon>Euteleostomi</taxon>
        <taxon>Actinopterygii</taxon>
        <taxon>Neopterygii</taxon>
        <taxon>Teleostei</taxon>
        <taxon>Neoteleostei</taxon>
        <taxon>Acanthomorphata</taxon>
        <taxon>Eupercaria</taxon>
        <taxon>Sciaenidae</taxon>
        <taxon>Collichthys</taxon>
    </lineage>
</organism>
<accession>A0A4U5USR5</accession>
<sequence>MADMSFLLPYGTGITRPGPDHGYRSPVTLTTCCTTGLLQRHVVLEVSTHMTRQATLTMCPKSLKYSLTADINGSKTECEAPAEAP</sequence>
<evidence type="ECO:0000313" key="2">
    <source>
        <dbReference type="Proteomes" id="UP000298787"/>
    </source>
</evidence>
<name>A0A4U5USR5_COLLU</name>
<evidence type="ECO:0000313" key="1">
    <source>
        <dbReference type="EMBL" id="TKS78186.1"/>
    </source>
</evidence>
<gene>
    <name evidence="1" type="ORF">D9C73_012988</name>
</gene>
<dbReference type="Proteomes" id="UP000298787">
    <property type="component" value="Chromosome 11"/>
</dbReference>
<keyword evidence="2" id="KW-1185">Reference proteome</keyword>
<proteinExistence type="predicted"/>